<comment type="caution">
    <text evidence="1">The sequence shown here is derived from an EMBL/GenBank/DDBJ whole genome shotgun (WGS) entry which is preliminary data.</text>
</comment>
<accession>A0A8S1RBY2</accession>
<dbReference type="AlphaFoldDB" id="A0A8S1RBY2"/>
<organism evidence="1 2">
    <name type="scientific">Paramecium sonneborni</name>
    <dbReference type="NCBI Taxonomy" id="65129"/>
    <lineage>
        <taxon>Eukaryota</taxon>
        <taxon>Sar</taxon>
        <taxon>Alveolata</taxon>
        <taxon>Ciliophora</taxon>
        <taxon>Intramacronucleata</taxon>
        <taxon>Oligohymenophorea</taxon>
        <taxon>Peniculida</taxon>
        <taxon>Parameciidae</taxon>
        <taxon>Paramecium</taxon>
    </lineage>
</organism>
<name>A0A8S1RBY2_9CILI</name>
<sequence length="131" mass="15569">MADQISKDACYCTESPQYLNTNNKLNFINHQQTISHFDALNTNANDQLTEKNIHNHIKRIFNKLIKQLHSHILSNQEKFPHQFQEQQHLQLQKKIKFLSSNQILNKCNLFWLQIQKQKRGILNQSFQNPIC</sequence>
<keyword evidence="2" id="KW-1185">Reference proteome</keyword>
<proteinExistence type="predicted"/>
<protein>
    <submittedName>
        <fullName evidence="1">Uncharacterized protein</fullName>
    </submittedName>
</protein>
<evidence type="ECO:0000313" key="1">
    <source>
        <dbReference type="EMBL" id="CAD8124893.1"/>
    </source>
</evidence>
<evidence type="ECO:0000313" key="2">
    <source>
        <dbReference type="Proteomes" id="UP000692954"/>
    </source>
</evidence>
<reference evidence="1" key="1">
    <citation type="submission" date="2021-01" db="EMBL/GenBank/DDBJ databases">
        <authorList>
            <consortium name="Genoscope - CEA"/>
            <person name="William W."/>
        </authorList>
    </citation>
    <scope>NUCLEOTIDE SEQUENCE</scope>
</reference>
<dbReference type="Proteomes" id="UP000692954">
    <property type="component" value="Unassembled WGS sequence"/>
</dbReference>
<gene>
    <name evidence="1" type="ORF">PSON_ATCC_30995.1.T1540104</name>
</gene>
<dbReference type="EMBL" id="CAJJDN010000154">
    <property type="protein sequence ID" value="CAD8124893.1"/>
    <property type="molecule type" value="Genomic_DNA"/>
</dbReference>